<dbReference type="RefSeq" id="WP_135181733.1">
    <property type="nucleotide sequence ID" value="NZ_JADGKZ010000005.1"/>
</dbReference>
<accession>A0A4Y9JDL8</accession>
<proteinExistence type="predicted"/>
<evidence type="ECO:0000313" key="1">
    <source>
        <dbReference type="EMBL" id="TFU98049.1"/>
    </source>
</evidence>
<sequence length="97" mass="11216">MTTITKNSQFSFRTNADLLEKARTIVSYENIDMTTLFNNLLLKVVEQQSVPVILLDGEKSQKDRIIDDLYTEIQKGYQSYKEGKVKEIDEVFSKYGV</sequence>
<comment type="caution">
    <text evidence="1">The sequence shown here is derived from an EMBL/GenBank/DDBJ whole genome shotgun (WGS) entry which is preliminary data.</text>
</comment>
<dbReference type="AlphaFoldDB" id="A0A4Y9JDL8"/>
<name>A0A4Y9JDL8_9STRE</name>
<organism evidence="1 2">
    <name type="scientific">Streptococcus cuniculi</name>
    <dbReference type="NCBI Taxonomy" id="1432788"/>
    <lineage>
        <taxon>Bacteria</taxon>
        <taxon>Bacillati</taxon>
        <taxon>Bacillota</taxon>
        <taxon>Bacilli</taxon>
        <taxon>Lactobacillales</taxon>
        <taxon>Streptococcaceae</taxon>
        <taxon>Streptococcus</taxon>
    </lineage>
</organism>
<reference evidence="1 2" key="1">
    <citation type="submission" date="2019-03" db="EMBL/GenBank/DDBJ databases">
        <title>Diversity of the mouse oral microbiome.</title>
        <authorList>
            <person name="Joseph S."/>
            <person name="Aduse-Opoku J."/>
            <person name="Curtis M."/>
            <person name="Wade W."/>
            <person name="Hashim A."/>
        </authorList>
    </citation>
    <scope>NUCLEOTIDE SEQUENCE [LARGE SCALE GENOMIC DNA]</scope>
    <source>
        <strain evidence="1 2">WM131</strain>
    </source>
</reference>
<gene>
    <name evidence="1" type="ORF">E4T82_04825</name>
</gene>
<evidence type="ECO:0000313" key="2">
    <source>
        <dbReference type="Proteomes" id="UP000297253"/>
    </source>
</evidence>
<dbReference type="EMBL" id="SPPD01000005">
    <property type="protein sequence ID" value="TFU98049.1"/>
    <property type="molecule type" value="Genomic_DNA"/>
</dbReference>
<dbReference type="Proteomes" id="UP000297253">
    <property type="component" value="Unassembled WGS sequence"/>
</dbReference>
<dbReference type="OrthoDB" id="2223722at2"/>
<protein>
    <submittedName>
        <fullName evidence="1">Addiction module antitoxin RelB</fullName>
    </submittedName>
</protein>